<proteinExistence type="predicted"/>
<keyword evidence="3" id="KW-0132">Cell division</keyword>
<dbReference type="InterPro" id="IPR044068">
    <property type="entry name" value="CB"/>
</dbReference>
<dbReference type="PANTHER" id="PTHR30349:SF77">
    <property type="entry name" value="TYROSINE RECOMBINASE XERC"/>
    <property type="match status" value="1"/>
</dbReference>
<keyword evidence="6 9" id="KW-0238">DNA-binding</keyword>
<accession>A0ABP9X9V0</accession>
<evidence type="ECO:0000259" key="10">
    <source>
        <dbReference type="PROSITE" id="PS51898"/>
    </source>
</evidence>
<keyword evidence="5" id="KW-0229">DNA integration</keyword>
<keyword evidence="13" id="KW-1185">Reference proteome</keyword>
<comment type="subcellular location">
    <subcellularLocation>
        <location evidence="1">Cytoplasm</location>
    </subcellularLocation>
</comment>
<dbReference type="Gene3D" id="1.10.150.130">
    <property type="match status" value="1"/>
</dbReference>
<comment type="caution">
    <text evidence="12">The sequence shown here is derived from an EMBL/GenBank/DDBJ whole genome shotgun (WGS) entry which is preliminary data.</text>
</comment>
<dbReference type="InterPro" id="IPR002104">
    <property type="entry name" value="Integrase_catalytic"/>
</dbReference>
<keyword evidence="7" id="KW-0233">DNA recombination</keyword>
<feature type="domain" description="Core-binding (CB)" evidence="11">
    <location>
        <begin position="3"/>
        <end position="82"/>
    </location>
</feature>
<evidence type="ECO:0000313" key="12">
    <source>
        <dbReference type="EMBL" id="GAA5531236.1"/>
    </source>
</evidence>
<dbReference type="PROSITE" id="PS51900">
    <property type="entry name" value="CB"/>
    <property type="match status" value="1"/>
</dbReference>
<dbReference type="SUPFAM" id="SSF56349">
    <property type="entry name" value="DNA breaking-rejoining enzymes"/>
    <property type="match status" value="1"/>
</dbReference>
<dbReference type="RefSeq" id="WP_345724808.1">
    <property type="nucleotide sequence ID" value="NZ_BAABRU010000037.1"/>
</dbReference>
<sequence>MMTTIAAHLDTFLDDMQYRRKLRPNTLRAYRYDLQLAAIAMPMDLDTITIQHVENWLYNEDASIATSNRRAASLSRFFTWAIRHGICPIDPTQGRERSAPPHRLPIPIRRKTERDHLDAAIRILAQPYRLIFTILRETGMRASEVIRLNYQDVCLDPGREGLHLREPKNGYDRIVILDPDATPRTVRGLRSWVRTHPTGVGHEPLFRSNRQTRISYRALYYQWQILCTNAGLTNAQGQPQYTIHQLRHTRATELIERGHRLEIVQRILGHRDPRSTQAYAEISDSVVRQALAKQQ</sequence>
<keyword evidence="4" id="KW-0159">Chromosome partition</keyword>
<keyword evidence="2" id="KW-0963">Cytoplasm</keyword>
<evidence type="ECO:0000256" key="8">
    <source>
        <dbReference type="ARBA" id="ARBA00023306"/>
    </source>
</evidence>
<evidence type="ECO:0000256" key="6">
    <source>
        <dbReference type="ARBA" id="ARBA00023125"/>
    </source>
</evidence>
<dbReference type="EMBL" id="BAABRU010000037">
    <property type="protein sequence ID" value="GAA5531236.1"/>
    <property type="molecule type" value="Genomic_DNA"/>
</dbReference>
<evidence type="ECO:0000256" key="5">
    <source>
        <dbReference type="ARBA" id="ARBA00022908"/>
    </source>
</evidence>
<dbReference type="CDD" id="cd00796">
    <property type="entry name" value="INT_Rci_Hp1_C"/>
    <property type="match status" value="1"/>
</dbReference>
<dbReference type="InterPro" id="IPR013762">
    <property type="entry name" value="Integrase-like_cat_sf"/>
</dbReference>
<evidence type="ECO:0000259" key="11">
    <source>
        <dbReference type="PROSITE" id="PS51900"/>
    </source>
</evidence>
<evidence type="ECO:0000256" key="3">
    <source>
        <dbReference type="ARBA" id="ARBA00022618"/>
    </source>
</evidence>
<dbReference type="Pfam" id="PF00589">
    <property type="entry name" value="Phage_integrase"/>
    <property type="match status" value="1"/>
</dbReference>
<evidence type="ECO:0000313" key="13">
    <source>
        <dbReference type="Proteomes" id="UP001428290"/>
    </source>
</evidence>
<dbReference type="InterPro" id="IPR050090">
    <property type="entry name" value="Tyrosine_recombinase_XerCD"/>
</dbReference>
<keyword evidence="8" id="KW-0131">Cell cycle</keyword>
<reference evidence="12 13" key="1">
    <citation type="submission" date="2024-02" db="EMBL/GenBank/DDBJ databases">
        <title>Herpetosiphon gulosus NBRC 112829.</title>
        <authorList>
            <person name="Ichikawa N."/>
            <person name="Katano-Makiyama Y."/>
            <person name="Hidaka K."/>
        </authorList>
    </citation>
    <scope>NUCLEOTIDE SEQUENCE [LARGE SCALE GENOMIC DNA]</scope>
    <source>
        <strain evidence="12 13">NBRC 112829</strain>
    </source>
</reference>
<dbReference type="InterPro" id="IPR010998">
    <property type="entry name" value="Integrase_recombinase_N"/>
</dbReference>
<dbReference type="PANTHER" id="PTHR30349">
    <property type="entry name" value="PHAGE INTEGRASE-RELATED"/>
    <property type="match status" value="1"/>
</dbReference>
<dbReference type="InterPro" id="IPR011010">
    <property type="entry name" value="DNA_brk_join_enz"/>
</dbReference>
<organism evidence="12 13">
    <name type="scientific">Herpetosiphon gulosus</name>
    <dbReference type="NCBI Taxonomy" id="1973496"/>
    <lineage>
        <taxon>Bacteria</taxon>
        <taxon>Bacillati</taxon>
        <taxon>Chloroflexota</taxon>
        <taxon>Chloroflexia</taxon>
        <taxon>Herpetosiphonales</taxon>
        <taxon>Herpetosiphonaceae</taxon>
        <taxon>Herpetosiphon</taxon>
    </lineage>
</organism>
<evidence type="ECO:0000256" key="4">
    <source>
        <dbReference type="ARBA" id="ARBA00022829"/>
    </source>
</evidence>
<gene>
    <name evidence="12" type="primary">xerD_2</name>
    <name evidence="12" type="ORF">Hgul01_05061</name>
</gene>
<evidence type="ECO:0000256" key="7">
    <source>
        <dbReference type="ARBA" id="ARBA00023172"/>
    </source>
</evidence>
<dbReference type="Proteomes" id="UP001428290">
    <property type="component" value="Unassembled WGS sequence"/>
</dbReference>
<feature type="domain" description="Tyr recombinase" evidence="10">
    <location>
        <begin position="103"/>
        <end position="292"/>
    </location>
</feature>
<dbReference type="InterPro" id="IPR004107">
    <property type="entry name" value="Integrase_SAM-like_N"/>
</dbReference>
<dbReference type="Pfam" id="PF02899">
    <property type="entry name" value="Phage_int_SAM_1"/>
    <property type="match status" value="1"/>
</dbReference>
<protein>
    <submittedName>
        <fullName evidence="12">Tyrosine recombinase XerD</fullName>
    </submittedName>
</protein>
<evidence type="ECO:0000256" key="9">
    <source>
        <dbReference type="PROSITE-ProRule" id="PRU01248"/>
    </source>
</evidence>
<evidence type="ECO:0000256" key="1">
    <source>
        <dbReference type="ARBA" id="ARBA00004496"/>
    </source>
</evidence>
<dbReference type="Gene3D" id="1.10.443.10">
    <property type="entry name" value="Intergrase catalytic core"/>
    <property type="match status" value="1"/>
</dbReference>
<name>A0ABP9X9V0_9CHLR</name>
<dbReference type="PROSITE" id="PS51898">
    <property type="entry name" value="TYR_RECOMBINASE"/>
    <property type="match status" value="1"/>
</dbReference>
<evidence type="ECO:0000256" key="2">
    <source>
        <dbReference type="ARBA" id="ARBA00022490"/>
    </source>
</evidence>